<keyword evidence="8" id="KW-0378">Hydrolase</keyword>
<dbReference type="InterPro" id="IPR027421">
    <property type="entry name" value="DNA_pol_lamdba_lyase_dom_sf"/>
</dbReference>
<evidence type="ECO:0000256" key="9">
    <source>
        <dbReference type="ARBA" id="ARBA00022842"/>
    </source>
</evidence>
<dbReference type="GO" id="GO:1905347">
    <property type="term" value="C:endodeoxyribonuclease complex"/>
    <property type="evidence" value="ECO:0007669"/>
    <property type="project" value="UniProtKB-ARBA"/>
</dbReference>
<dbReference type="Proteomes" id="UP001163046">
    <property type="component" value="Unassembled WGS sequence"/>
</dbReference>
<dbReference type="Gene3D" id="1.10.150.110">
    <property type="entry name" value="DNA polymerase beta, N-terminal domain-like"/>
    <property type="match status" value="1"/>
</dbReference>
<dbReference type="GO" id="GO:0006302">
    <property type="term" value="P:double-strand break repair"/>
    <property type="evidence" value="ECO:0007669"/>
    <property type="project" value="UniProtKB-ARBA"/>
</dbReference>
<sequence>MSRKKQRECPNPLFLKWLEEWRDEAKQKNTKLQYTYGKAVVAVRKYPLPLSCGEEAMILDNIASGMIARRLDQAMANHNARNQQEIVECHELEEEYSRDINPILDSLSVPPPPLMDLDNDAIEKAPPKVHYPARQRLTSLSARAR</sequence>
<evidence type="ECO:0000259" key="13">
    <source>
        <dbReference type="Pfam" id="PF14716"/>
    </source>
</evidence>
<dbReference type="GO" id="GO:0031297">
    <property type="term" value="P:replication fork processing"/>
    <property type="evidence" value="ECO:0007669"/>
    <property type="project" value="UniProtKB-ARBA"/>
</dbReference>
<keyword evidence="12" id="KW-0539">Nucleus</keyword>
<evidence type="ECO:0000256" key="8">
    <source>
        <dbReference type="ARBA" id="ARBA00022801"/>
    </source>
</evidence>
<evidence type="ECO:0000256" key="4">
    <source>
        <dbReference type="ARBA" id="ARBA00022722"/>
    </source>
</evidence>
<dbReference type="AlphaFoldDB" id="A0A9W9YNL0"/>
<dbReference type="GO" id="GO:0016889">
    <property type="term" value="F:DNA endonuclease activity, producing 3'-phosphomonoesters"/>
    <property type="evidence" value="ECO:0007669"/>
    <property type="project" value="UniProtKB-ARBA"/>
</dbReference>
<dbReference type="GO" id="GO:0046872">
    <property type="term" value="F:metal ion binding"/>
    <property type="evidence" value="ECO:0007669"/>
    <property type="project" value="UniProtKB-KW"/>
</dbReference>
<accession>A0A9W9YNL0</accession>
<dbReference type="InterPro" id="IPR010996">
    <property type="entry name" value="HHH_MUS81"/>
</dbReference>
<evidence type="ECO:0000256" key="5">
    <source>
        <dbReference type="ARBA" id="ARBA00022723"/>
    </source>
</evidence>
<dbReference type="Pfam" id="PF14716">
    <property type="entry name" value="HHH_8"/>
    <property type="match status" value="1"/>
</dbReference>
<evidence type="ECO:0000313" key="14">
    <source>
        <dbReference type="EMBL" id="KAJ7360134.1"/>
    </source>
</evidence>
<dbReference type="GO" id="GO:0006310">
    <property type="term" value="P:DNA recombination"/>
    <property type="evidence" value="ECO:0007669"/>
    <property type="project" value="UniProtKB-KW"/>
</dbReference>
<evidence type="ECO:0000256" key="10">
    <source>
        <dbReference type="ARBA" id="ARBA00023172"/>
    </source>
</evidence>
<keyword evidence="5" id="KW-0479">Metal-binding</keyword>
<keyword evidence="11" id="KW-0234">DNA repair</keyword>
<keyword evidence="9" id="KW-0460">Magnesium</keyword>
<evidence type="ECO:0000313" key="15">
    <source>
        <dbReference type="Proteomes" id="UP001163046"/>
    </source>
</evidence>
<evidence type="ECO:0000256" key="12">
    <source>
        <dbReference type="ARBA" id="ARBA00023242"/>
    </source>
</evidence>
<evidence type="ECO:0000256" key="3">
    <source>
        <dbReference type="ARBA" id="ARBA00010015"/>
    </source>
</evidence>
<evidence type="ECO:0000256" key="1">
    <source>
        <dbReference type="ARBA" id="ARBA00001946"/>
    </source>
</evidence>
<keyword evidence="15" id="KW-1185">Reference proteome</keyword>
<dbReference type="EMBL" id="MU827311">
    <property type="protein sequence ID" value="KAJ7360134.1"/>
    <property type="molecule type" value="Genomic_DNA"/>
</dbReference>
<comment type="similarity">
    <text evidence="3">Belongs to the XPF family.</text>
</comment>
<organism evidence="14 15">
    <name type="scientific">Desmophyllum pertusum</name>
    <dbReference type="NCBI Taxonomy" id="174260"/>
    <lineage>
        <taxon>Eukaryota</taxon>
        <taxon>Metazoa</taxon>
        <taxon>Cnidaria</taxon>
        <taxon>Anthozoa</taxon>
        <taxon>Hexacorallia</taxon>
        <taxon>Scleractinia</taxon>
        <taxon>Caryophylliina</taxon>
        <taxon>Caryophylliidae</taxon>
        <taxon>Desmophyllum</taxon>
    </lineage>
</organism>
<evidence type="ECO:0000256" key="2">
    <source>
        <dbReference type="ARBA" id="ARBA00004123"/>
    </source>
</evidence>
<gene>
    <name evidence="14" type="primary">MUS81_3</name>
    <name evidence="14" type="ORF">OS493_018120</name>
</gene>
<keyword evidence="4" id="KW-0540">Nuclease</keyword>
<dbReference type="FunFam" id="1.10.150.110:FF:000001">
    <property type="entry name" value="Putative Crossover junction endonuclease MUS81"/>
    <property type="match status" value="1"/>
</dbReference>
<dbReference type="OrthoDB" id="5963188at2759"/>
<keyword evidence="7" id="KW-0227">DNA damage</keyword>
<evidence type="ECO:0000256" key="11">
    <source>
        <dbReference type="ARBA" id="ARBA00023204"/>
    </source>
</evidence>
<dbReference type="GO" id="GO:0005634">
    <property type="term" value="C:nucleus"/>
    <property type="evidence" value="ECO:0007669"/>
    <property type="project" value="UniProtKB-SubCell"/>
</dbReference>
<dbReference type="SUPFAM" id="SSF47802">
    <property type="entry name" value="DNA polymerase beta, N-terminal domain-like"/>
    <property type="match status" value="1"/>
</dbReference>
<keyword evidence="10" id="KW-0233">DNA recombination</keyword>
<comment type="cofactor">
    <cofactor evidence="1">
        <name>Mg(2+)</name>
        <dbReference type="ChEBI" id="CHEBI:18420"/>
    </cofactor>
</comment>
<evidence type="ECO:0000256" key="7">
    <source>
        <dbReference type="ARBA" id="ARBA00022763"/>
    </source>
</evidence>
<protein>
    <submittedName>
        <fullName evidence="14">Crossover junction endonuclease mus81</fullName>
    </submittedName>
</protein>
<proteinExistence type="inferred from homology"/>
<evidence type="ECO:0000256" key="6">
    <source>
        <dbReference type="ARBA" id="ARBA00022759"/>
    </source>
</evidence>
<reference evidence="14" key="1">
    <citation type="submission" date="2023-01" db="EMBL/GenBank/DDBJ databases">
        <title>Genome assembly of the deep-sea coral Lophelia pertusa.</title>
        <authorList>
            <person name="Herrera S."/>
            <person name="Cordes E."/>
        </authorList>
    </citation>
    <scope>NUCLEOTIDE SEQUENCE</scope>
    <source>
        <strain evidence="14">USNM1676648</strain>
        <tissue evidence="14">Polyp</tissue>
    </source>
</reference>
<feature type="domain" description="Crossover junction endonuclease MUS81-like HHH" evidence="13">
    <location>
        <begin position="9"/>
        <end position="78"/>
    </location>
</feature>
<name>A0A9W9YNL0_9CNID</name>
<comment type="subcellular location">
    <subcellularLocation>
        <location evidence="2">Nucleus</location>
    </subcellularLocation>
</comment>
<keyword evidence="6 14" id="KW-0255">Endonuclease</keyword>
<comment type="caution">
    <text evidence="14">The sequence shown here is derived from an EMBL/GenBank/DDBJ whole genome shotgun (WGS) entry which is preliminary data.</text>
</comment>